<gene>
    <name evidence="11" type="ORF">SAMN05192582_1003105</name>
</gene>
<dbReference type="PANTHER" id="PTHR30069:SF29">
    <property type="entry name" value="HEMOGLOBIN AND HEMOGLOBIN-HAPTOGLOBIN-BINDING PROTEIN 1-RELATED"/>
    <property type="match status" value="1"/>
</dbReference>
<dbReference type="Gene3D" id="2.170.130.10">
    <property type="entry name" value="TonB-dependent receptor, plug domain"/>
    <property type="match status" value="1"/>
</dbReference>
<feature type="domain" description="TonB-dependent receptor plug" evidence="10">
    <location>
        <begin position="119"/>
        <end position="247"/>
    </location>
</feature>
<keyword evidence="4 8" id="KW-0812">Transmembrane</keyword>
<dbReference type="PANTHER" id="PTHR30069">
    <property type="entry name" value="TONB-DEPENDENT OUTER MEMBRANE RECEPTOR"/>
    <property type="match status" value="1"/>
</dbReference>
<dbReference type="InterPro" id="IPR023996">
    <property type="entry name" value="TonB-dep_OMP_SusC/RagA"/>
</dbReference>
<name>A0A1G8AYJ8_BACOV</name>
<comment type="subcellular location">
    <subcellularLocation>
        <location evidence="1 8">Cell outer membrane</location>
        <topology evidence="1 8">Multi-pass membrane protein</topology>
    </subcellularLocation>
</comment>
<feature type="signal peptide" evidence="9">
    <location>
        <begin position="1"/>
        <end position="23"/>
    </location>
</feature>
<dbReference type="Gene3D" id="2.40.170.20">
    <property type="entry name" value="TonB-dependent receptor, beta-barrel domain"/>
    <property type="match status" value="1"/>
</dbReference>
<comment type="similarity">
    <text evidence="8">Belongs to the TonB-dependent receptor family.</text>
</comment>
<evidence type="ECO:0000256" key="4">
    <source>
        <dbReference type="ARBA" id="ARBA00022692"/>
    </source>
</evidence>
<dbReference type="InterPro" id="IPR039426">
    <property type="entry name" value="TonB-dep_rcpt-like"/>
</dbReference>
<dbReference type="InterPro" id="IPR012910">
    <property type="entry name" value="Plug_dom"/>
</dbReference>
<dbReference type="GO" id="GO:0044718">
    <property type="term" value="P:siderophore transmembrane transport"/>
    <property type="evidence" value="ECO:0007669"/>
    <property type="project" value="TreeGrafter"/>
</dbReference>
<dbReference type="Pfam" id="PF13715">
    <property type="entry name" value="CarbopepD_reg_2"/>
    <property type="match status" value="1"/>
</dbReference>
<dbReference type="GO" id="GO:0009279">
    <property type="term" value="C:cell outer membrane"/>
    <property type="evidence" value="ECO:0007669"/>
    <property type="project" value="UniProtKB-SubCell"/>
</dbReference>
<dbReference type="InterPro" id="IPR023997">
    <property type="entry name" value="TonB-dep_OMP_SusC/RagA_CS"/>
</dbReference>
<evidence type="ECO:0000256" key="6">
    <source>
        <dbReference type="ARBA" id="ARBA00023136"/>
    </source>
</evidence>
<organism evidence="11 12">
    <name type="scientific">Bacteroides ovatus</name>
    <dbReference type="NCBI Taxonomy" id="28116"/>
    <lineage>
        <taxon>Bacteria</taxon>
        <taxon>Pseudomonadati</taxon>
        <taxon>Bacteroidota</taxon>
        <taxon>Bacteroidia</taxon>
        <taxon>Bacteroidales</taxon>
        <taxon>Bacteroidaceae</taxon>
        <taxon>Bacteroides</taxon>
    </lineage>
</organism>
<dbReference type="NCBIfam" id="TIGR04056">
    <property type="entry name" value="OMP_RagA_SusC"/>
    <property type="match status" value="1"/>
</dbReference>
<keyword evidence="5 9" id="KW-0732">Signal</keyword>
<evidence type="ECO:0000313" key="11">
    <source>
        <dbReference type="EMBL" id="SDH25440.1"/>
    </source>
</evidence>
<dbReference type="SUPFAM" id="SSF56935">
    <property type="entry name" value="Porins"/>
    <property type="match status" value="1"/>
</dbReference>
<reference evidence="11 12" key="1">
    <citation type="submission" date="2016-10" db="EMBL/GenBank/DDBJ databases">
        <authorList>
            <person name="de Groot N.N."/>
        </authorList>
    </citation>
    <scope>NUCLEOTIDE SEQUENCE [LARGE SCALE GENOMIC DNA]</scope>
    <source>
        <strain evidence="11 12">NLAE-zl-C57</strain>
    </source>
</reference>
<dbReference type="Proteomes" id="UP000181870">
    <property type="component" value="Unassembled WGS sequence"/>
</dbReference>
<evidence type="ECO:0000256" key="7">
    <source>
        <dbReference type="ARBA" id="ARBA00023237"/>
    </source>
</evidence>
<dbReference type="EMBL" id="FNDO01000003">
    <property type="protein sequence ID" value="SDH25440.1"/>
    <property type="molecule type" value="Genomic_DNA"/>
</dbReference>
<protein>
    <submittedName>
        <fullName evidence="11">TonB-linked outer membrane protein, SusC/RagA family</fullName>
    </submittedName>
</protein>
<dbReference type="GO" id="GO:0015344">
    <property type="term" value="F:siderophore uptake transmembrane transporter activity"/>
    <property type="evidence" value="ECO:0007669"/>
    <property type="project" value="TreeGrafter"/>
</dbReference>
<accession>A0A1G8AYJ8</accession>
<dbReference type="InterPro" id="IPR037066">
    <property type="entry name" value="Plug_dom_sf"/>
</dbReference>
<proteinExistence type="inferred from homology"/>
<dbReference type="PROSITE" id="PS52016">
    <property type="entry name" value="TONB_DEPENDENT_REC_3"/>
    <property type="match status" value="1"/>
</dbReference>
<evidence type="ECO:0000256" key="1">
    <source>
        <dbReference type="ARBA" id="ARBA00004571"/>
    </source>
</evidence>
<evidence type="ECO:0000256" key="9">
    <source>
        <dbReference type="SAM" id="SignalP"/>
    </source>
</evidence>
<evidence type="ECO:0000313" key="12">
    <source>
        <dbReference type="Proteomes" id="UP000181870"/>
    </source>
</evidence>
<keyword evidence="3 8" id="KW-1134">Transmembrane beta strand</keyword>
<dbReference type="Gene3D" id="2.60.40.1120">
    <property type="entry name" value="Carboxypeptidase-like, regulatory domain"/>
    <property type="match status" value="1"/>
</dbReference>
<dbReference type="NCBIfam" id="TIGR04057">
    <property type="entry name" value="SusC_RagA_signa"/>
    <property type="match status" value="1"/>
</dbReference>
<dbReference type="Pfam" id="PF07715">
    <property type="entry name" value="Plug"/>
    <property type="match status" value="1"/>
</dbReference>
<evidence type="ECO:0000256" key="3">
    <source>
        <dbReference type="ARBA" id="ARBA00022452"/>
    </source>
</evidence>
<dbReference type="InterPro" id="IPR008969">
    <property type="entry name" value="CarboxyPept-like_regulatory"/>
</dbReference>
<dbReference type="InterPro" id="IPR036942">
    <property type="entry name" value="Beta-barrel_TonB_sf"/>
</dbReference>
<keyword evidence="7 8" id="KW-0998">Cell outer membrane</keyword>
<evidence type="ECO:0000256" key="2">
    <source>
        <dbReference type="ARBA" id="ARBA00022448"/>
    </source>
</evidence>
<dbReference type="SUPFAM" id="SSF49464">
    <property type="entry name" value="Carboxypeptidase regulatory domain-like"/>
    <property type="match status" value="1"/>
</dbReference>
<dbReference type="RefSeq" id="WP_074635841.1">
    <property type="nucleotide sequence ID" value="NZ_FNDO01000003.1"/>
</dbReference>
<keyword evidence="2 8" id="KW-0813">Transport</keyword>
<evidence type="ECO:0000259" key="10">
    <source>
        <dbReference type="Pfam" id="PF07715"/>
    </source>
</evidence>
<sequence length="1103" mass="122550">MNKIPIFSLTLLFILISPLFANAQVTVKGIVTDESGVPLVGVSVRYKEVPQVGVTTDIDGKFSIKEVEEGKTLVFSYIGMKNAERLLKGTTSFIKIQMEAETSELDQVVITGYTQTTFKKMTGSVGIITADQLKDQAQPTVDALMQGKIAGVAVSAVTGQPGSTQKIRIRGTNTITGDGQPLWVIDGVPVQESIADMPSSSEIKSGQFDDMFMNGIAGINPSDIESITILKDASATAIYGSRAAGGVIVVTTKKGKQGKTRINYSGNVSVTLSPQRDYSLMNSQEKIAFEQGLWDEFSAPYFGEGKTDYPVVGIVGIVRSGKGRFSGWNKEQQDAYLNELSQNNTNWYDELFRNGVSTTHNLSISGGGEKYTYYTSLAYTRNAGLLKNNNYDRYNITANLTMTPNQKVRLDFGASMSYQDSKSPALSTFDPFQYAYFANPYEKPYNTDGSYCTDETYYTLGKYNYETTSRKKVPDSGFNIMREMNETSSRTKNINTTVRAGIDYSIISKLRFVGLASYTYSTNRLKEIYGDGTKAALDNRMSVDYLSQKEYASVLQRNIDNNSYMIRGHFAYDDQFGSDHAISLIAGAELRGNKSNGLFSKRYGYDSLTGNTITPLPSTPEGVNYDKLKEYLTALDASSGETWNEQKFASFYASADYYYKTKYILNASFRTDGSSNFGSDQQFNPNWAAGAAWNISEENFMQSIKPVLNRLTLRLATGFTGNISRAVSPQLIINLLDDYRNVANNVYHIGSISSPPNPNLRWEKTKDMKVALDFGLFNDRLTGIIEGYYRKTTDMVTSVRVLTTTGYSKQQYNTANVENKGIEATLNGTPVKTKDFTLSLSGNIAYNMNRITRYKDPLNKLSYAGYWEGYPMEAIYSGRLTGIDPDTGLYSFQLRPDAEINTATDLNKFDNYQFYLGTGEAPITGGFNITAEYKGVRLSVNGTYATGSKVLEYIKPPVSYQNTGYGTQSESTQVFENDLFTKQLNVPKIAADRWTPNNTDGTYPRVWNVFKDSYNFGYYNPMDPNITRGAYLTNLSYVRIKSIIVGYSLPKKLLNQTALSNVDFSMALNNFFTFTSYKGMDPETPGATYPVSRSVMFSVNVGF</sequence>
<keyword evidence="6 8" id="KW-0472">Membrane</keyword>
<evidence type="ECO:0000256" key="8">
    <source>
        <dbReference type="PROSITE-ProRule" id="PRU01360"/>
    </source>
</evidence>
<evidence type="ECO:0000256" key="5">
    <source>
        <dbReference type="ARBA" id="ARBA00022729"/>
    </source>
</evidence>
<feature type="chain" id="PRO_5010270675" evidence="9">
    <location>
        <begin position="24"/>
        <end position="1103"/>
    </location>
</feature>
<dbReference type="AlphaFoldDB" id="A0A1G8AYJ8"/>